<evidence type="ECO:0000313" key="4">
    <source>
        <dbReference type="Proteomes" id="UP000306631"/>
    </source>
</evidence>
<accession>A0A4S2CVZ2</accession>
<evidence type="ECO:0000256" key="2">
    <source>
        <dbReference type="SAM" id="SignalP"/>
    </source>
</evidence>
<gene>
    <name evidence="3" type="ORF">E5352_13050</name>
</gene>
<dbReference type="EMBL" id="SRYW01000011">
    <property type="protein sequence ID" value="TGY33138.1"/>
    <property type="molecule type" value="Genomic_DNA"/>
</dbReference>
<dbReference type="RefSeq" id="WP_136005672.1">
    <property type="nucleotide sequence ID" value="NZ_SRYW01000011.1"/>
</dbReference>
<evidence type="ECO:0000256" key="1">
    <source>
        <dbReference type="SAM" id="MobiDB-lite"/>
    </source>
</evidence>
<evidence type="ECO:0008006" key="5">
    <source>
        <dbReference type="Google" id="ProtNLM"/>
    </source>
</evidence>
<feature type="chain" id="PRO_5020900214" description="Secreted protein" evidence="2">
    <location>
        <begin position="27"/>
        <end position="100"/>
    </location>
</feature>
<feature type="signal peptide" evidence="2">
    <location>
        <begin position="1"/>
        <end position="26"/>
    </location>
</feature>
<protein>
    <recommendedName>
        <fullName evidence="5">Secreted protein</fullName>
    </recommendedName>
</protein>
<feature type="compositionally biased region" description="Polar residues" evidence="1">
    <location>
        <begin position="51"/>
        <end position="60"/>
    </location>
</feature>
<feature type="region of interest" description="Disordered" evidence="1">
    <location>
        <begin position="30"/>
        <end position="60"/>
    </location>
</feature>
<keyword evidence="2" id="KW-0732">Signal</keyword>
<reference evidence="3 4" key="1">
    <citation type="submission" date="2019-04" db="EMBL/GenBank/DDBJ databases">
        <title>Microbes associate with the intestines of laboratory mice.</title>
        <authorList>
            <person name="Navarre W."/>
            <person name="Wong E."/>
            <person name="Huang K."/>
            <person name="Tropini C."/>
            <person name="Ng K."/>
            <person name="Yu B."/>
        </authorList>
    </citation>
    <scope>NUCLEOTIDE SEQUENCE [LARGE SCALE GENOMIC DNA]</scope>
    <source>
        <strain evidence="3 4">NM62_B4-13</strain>
    </source>
</reference>
<organism evidence="3 4">
    <name type="scientific">Stenotrophomonas maltophilia</name>
    <name type="common">Pseudomonas maltophilia</name>
    <name type="synonym">Xanthomonas maltophilia</name>
    <dbReference type="NCBI Taxonomy" id="40324"/>
    <lineage>
        <taxon>Bacteria</taxon>
        <taxon>Pseudomonadati</taxon>
        <taxon>Pseudomonadota</taxon>
        <taxon>Gammaproteobacteria</taxon>
        <taxon>Lysobacterales</taxon>
        <taxon>Lysobacteraceae</taxon>
        <taxon>Stenotrophomonas</taxon>
        <taxon>Stenotrophomonas maltophilia group</taxon>
    </lineage>
</organism>
<sequence>MSRVATMMAMTLAAGAAVLNAGTAGAAVIGPSNMTASRYPEPRCQPPRRATGNSPSELSRYQSDVKEHFRCVEKYVEAAQNDIRRIQESMDDAVRGARRY</sequence>
<dbReference type="AlphaFoldDB" id="A0A4S2CVZ2"/>
<name>A0A4S2CVZ2_STEMA</name>
<evidence type="ECO:0000313" key="3">
    <source>
        <dbReference type="EMBL" id="TGY33138.1"/>
    </source>
</evidence>
<dbReference type="Proteomes" id="UP000306631">
    <property type="component" value="Unassembled WGS sequence"/>
</dbReference>
<proteinExistence type="predicted"/>
<comment type="caution">
    <text evidence="3">The sequence shown here is derived from an EMBL/GenBank/DDBJ whole genome shotgun (WGS) entry which is preliminary data.</text>
</comment>